<reference evidence="4" key="2">
    <citation type="submission" date="2015-01" db="EMBL/GenBank/DDBJ databases">
        <title>Evolutionary Origins and Diversification of the Mycorrhizal Mutualists.</title>
        <authorList>
            <consortium name="DOE Joint Genome Institute"/>
            <consortium name="Mycorrhizal Genomics Consortium"/>
            <person name="Kohler A."/>
            <person name="Kuo A."/>
            <person name="Nagy L.G."/>
            <person name="Floudas D."/>
            <person name="Copeland A."/>
            <person name="Barry K.W."/>
            <person name="Cichocki N."/>
            <person name="Veneault-Fourrey C."/>
            <person name="LaButti K."/>
            <person name="Lindquist E.A."/>
            <person name="Lipzen A."/>
            <person name="Lundell T."/>
            <person name="Morin E."/>
            <person name="Murat C."/>
            <person name="Riley R."/>
            <person name="Ohm R."/>
            <person name="Sun H."/>
            <person name="Tunlid A."/>
            <person name="Henrissat B."/>
            <person name="Grigoriev I.V."/>
            <person name="Hibbett D.S."/>
            <person name="Martin F."/>
        </authorList>
    </citation>
    <scope>NUCLEOTIDE SEQUENCE [LARGE SCALE GENOMIC DNA]</scope>
    <source>
        <strain evidence="4">Zn</strain>
    </source>
</reference>
<sequence length="344" mass="38038">MPANSIPVRKLGKDGPSVPALGFGLMGLSIAYGAVPNDEERFAILDRAVELGATFWDTSDLYGDSEALLGQWFKRTGKRDEIFLATKYGYKGNPLDHIIDSSAKYTKESCEKALKTLGVDCIDLFYIHRANPDTPIEESMRALVELQAEGKIKHIGLSSVSAATLRRACKIAPVAAYQTEYSAFVLDVEGSVGENLLATCRELGVTLVPYSPLGRGLLTSTFSNNELATDEKDMRGNMLPRFQGANRDVNMKLVNQFKSFADKKGCSTSQLALAWLLKQGDDIIPIPGTKKMKYLEDNWGSLDVHLTDEEEREIRQFVETAEIAGERLPPQYLKGIFVNTREES</sequence>
<dbReference type="OrthoDB" id="37537at2759"/>
<evidence type="ECO:0000256" key="1">
    <source>
        <dbReference type="ARBA" id="ARBA00023002"/>
    </source>
</evidence>
<evidence type="ECO:0000313" key="4">
    <source>
        <dbReference type="Proteomes" id="UP000054321"/>
    </source>
</evidence>
<dbReference type="PRINTS" id="PR00069">
    <property type="entry name" value="ALDKETRDTASE"/>
</dbReference>
<dbReference type="PANTHER" id="PTHR43625">
    <property type="entry name" value="AFLATOXIN B1 ALDEHYDE REDUCTASE"/>
    <property type="match status" value="1"/>
</dbReference>
<dbReference type="InterPro" id="IPR050791">
    <property type="entry name" value="Aldo-Keto_reductase"/>
</dbReference>
<feature type="domain" description="NADP-dependent oxidoreductase" evidence="2">
    <location>
        <begin position="21"/>
        <end position="318"/>
    </location>
</feature>
<dbReference type="GO" id="GO:0005737">
    <property type="term" value="C:cytoplasm"/>
    <property type="evidence" value="ECO:0007669"/>
    <property type="project" value="TreeGrafter"/>
</dbReference>
<accession>A0A0C3GML8</accession>
<dbReference type="InterPro" id="IPR020471">
    <property type="entry name" value="AKR"/>
</dbReference>
<dbReference type="InterPro" id="IPR036812">
    <property type="entry name" value="NAD(P)_OxRdtase_dom_sf"/>
</dbReference>
<proteinExistence type="predicted"/>
<dbReference type="Pfam" id="PF00248">
    <property type="entry name" value="Aldo_ket_red"/>
    <property type="match status" value="1"/>
</dbReference>
<gene>
    <name evidence="3" type="ORF">OIDMADRAFT_105668</name>
</gene>
<dbReference type="EMBL" id="KN832882">
    <property type="protein sequence ID" value="KIM97365.1"/>
    <property type="molecule type" value="Genomic_DNA"/>
</dbReference>
<dbReference type="PANTHER" id="PTHR43625:SF40">
    <property type="entry name" value="ALDO-KETO REDUCTASE YAKC [NADP(+)]"/>
    <property type="match status" value="1"/>
</dbReference>
<dbReference type="HOGENOM" id="CLU_023205_2_1_1"/>
<reference evidence="3 4" key="1">
    <citation type="submission" date="2014-04" db="EMBL/GenBank/DDBJ databases">
        <authorList>
            <consortium name="DOE Joint Genome Institute"/>
            <person name="Kuo A."/>
            <person name="Martino E."/>
            <person name="Perotto S."/>
            <person name="Kohler A."/>
            <person name="Nagy L.G."/>
            <person name="Floudas D."/>
            <person name="Copeland A."/>
            <person name="Barry K.W."/>
            <person name="Cichocki N."/>
            <person name="Veneault-Fourrey C."/>
            <person name="LaButti K."/>
            <person name="Lindquist E.A."/>
            <person name="Lipzen A."/>
            <person name="Lundell T."/>
            <person name="Morin E."/>
            <person name="Murat C."/>
            <person name="Sun H."/>
            <person name="Tunlid A."/>
            <person name="Henrissat B."/>
            <person name="Grigoriev I.V."/>
            <person name="Hibbett D.S."/>
            <person name="Martin F."/>
            <person name="Nordberg H.P."/>
            <person name="Cantor M.N."/>
            <person name="Hua S.X."/>
        </authorList>
    </citation>
    <scope>NUCLEOTIDE SEQUENCE [LARGE SCALE GENOMIC DNA]</scope>
    <source>
        <strain evidence="3 4">Zn</strain>
    </source>
</reference>
<organism evidence="3 4">
    <name type="scientific">Oidiodendron maius (strain Zn)</name>
    <dbReference type="NCBI Taxonomy" id="913774"/>
    <lineage>
        <taxon>Eukaryota</taxon>
        <taxon>Fungi</taxon>
        <taxon>Dikarya</taxon>
        <taxon>Ascomycota</taxon>
        <taxon>Pezizomycotina</taxon>
        <taxon>Leotiomycetes</taxon>
        <taxon>Leotiomycetes incertae sedis</taxon>
        <taxon>Myxotrichaceae</taxon>
        <taxon>Oidiodendron</taxon>
    </lineage>
</organism>
<protein>
    <recommendedName>
        <fullName evidence="2">NADP-dependent oxidoreductase domain-containing protein</fullName>
    </recommendedName>
</protein>
<dbReference type="STRING" id="913774.A0A0C3GML8"/>
<dbReference type="InterPro" id="IPR023210">
    <property type="entry name" value="NADP_OxRdtase_dom"/>
</dbReference>
<dbReference type="GO" id="GO:0016491">
    <property type="term" value="F:oxidoreductase activity"/>
    <property type="evidence" value="ECO:0007669"/>
    <property type="project" value="UniProtKB-KW"/>
</dbReference>
<evidence type="ECO:0000259" key="2">
    <source>
        <dbReference type="Pfam" id="PF00248"/>
    </source>
</evidence>
<dbReference type="Gene3D" id="3.20.20.100">
    <property type="entry name" value="NADP-dependent oxidoreductase domain"/>
    <property type="match status" value="1"/>
</dbReference>
<dbReference type="Proteomes" id="UP000054321">
    <property type="component" value="Unassembled WGS sequence"/>
</dbReference>
<name>A0A0C3GML8_OIDMZ</name>
<dbReference type="AlphaFoldDB" id="A0A0C3GML8"/>
<dbReference type="InParanoid" id="A0A0C3GML8"/>
<keyword evidence="4" id="KW-1185">Reference proteome</keyword>
<dbReference type="SUPFAM" id="SSF51430">
    <property type="entry name" value="NAD(P)-linked oxidoreductase"/>
    <property type="match status" value="1"/>
</dbReference>
<keyword evidence="1" id="KW-0560">Oxidoreductase</keyword>
<evidence type="ECO:0000313" key="3">
    <source>
        <dbReference type="EMBL" id="KIM97365.1"/>
    </source>
</evidence>